<dbReference type="Proteomes" id="UP001152798">
    <property type="component" value="Chromosome 6"/>
</dbReference>
<gene>
    <name evidence="1" type="ORF">NEZAVI_LOCUS13314</name>
</gene>
<reference evidence="1" key="1">
    <citation type="submission" date="2022-01" db="EMBL/GenBank/DDBJ databases">
        <authorList>
            <person name="King R."/>
        </authorList>
    </citation>
    <scope>NUCLEOTIDE SEQUENCE</scope>
</reference>
<accession>A0A9P0HMZ3</accession>
<proteinExistence type="predicted"/>
<dbReference type="OrthoDB" id="6610874at2759"/>
<keyword evidence="2" id="KW-1185">Reference proteome</keyword>
<name>A0A9P0HMZ3_NEZVI</name>
<dbReference type="AlphaFoldDB" id="A0A9P0HMZ3"/>
<evidence type="ECO:0000313" key="1">
    <source>
        <dbReference type="EMBL" id="CAH1405016.1"/>
    </source>
</evidence>
<organism evidence="1 2">
    <name type="scientific">Nezara viridula</name>
    <name type="common">Southern green stink bug</name>
    <name type="synonym">Cimex viridulus</name>
    <dbReference type="NCBI Taxonomy" id="85310"/>
    <lineage>
        <taxon>Eukaryota</taxon>
        <taxon>Metazoa</taxon>
        <taxon>Ecdysozoa</taxon>
        <taxon>Arthropoda</taxon>
        <taxon>Hexapoda</taxon>
        <taxon>Insecta</taxon>
        <taxon>Pterygota</taxon>
        <taxon>Neoptera</taxon>
        <taxon>Paraneoptera</taxon>
        <taxon>Hemiptera</taxon>
        <taxon>Heteroptera</taxon>
        <taxon>Panheteroptera</taxon>
        <taxon>Pentatomomorpha</taxon>
        <taxon>Pentatomoidea</taxon>
        <taxon>Pentatomidae</taxon>
        <taxon>Pentatominae</taxon>
        <taxon>Nezara</taxon>
    </lineage>
</organism>
<dbReference type="EMBL" id="OV725082">
    <property type="protein sequence ID" value="CAH1405016.1"/>
    <property type="molecule type" value="Genomic_DNA"/>
</dbReference>
<protein>
    <submittedName>
        <fullName evidence="1">Uncharacterized protein</fullName>
    </submittedName>
</protein>
<evidence type="ECO:0000313" key="2">
    <source>
        <dbReference type="Proteomes" id="UP001152798"/>
    </source>
</evidence>
<sequence length="161" mass="17921">MIGFGCATIRLNKHGCIDGPPPVMKLVGDQLLKRDTKYWKIKDTVTNLHNGLRIGTSSNQIIGKTEVIKMGVHSVNTIGVIPRIDIYRKKRILGKVKSSIFGQREFAKIGVVSINSQPPSAITVTPSKSQMKIPENYWTIAAENIKKISSAIKNYFKDIKE</sequence>